<protein>
    <submittedName>
        <fullName evidence="1">Uncharacterized protein</fullName>
    </submittedName>
</protein>
<dbReference type="Pfam" id="PF19827">
    <property type="entry name" value="DUF6308"/>
    <property type="match status" value="1"/>
</dbReference>
<reference evidence="1 2" key="1">
    <citation type="submission" date="2016-03" db="EMBL/GenBank/DDBJ databases">
        <title>Genome sequence of Rhodococcus kyotonensis KB10.</title>
        <authorList>
            <person name="Jeong H."/>
            <person name="Hong C.E."/>
            <person name="Jo S.H."/>
            <person name="Park J.M."/>
        </authorList>
    </citation>
    <scope>NUCLEOTIDE SEQUENCE [LARGE SCALE GENOMIC DNA]</scope>
    <source>
        <strain evidence="1 2">KB10</strain>
    </source>
</reference>
<dbReference type="EMBL" id="LVHI01000015">
    <property type="protein sequence ID" value="OAK53818.1"/>
    <property type="molecule type" value="Genomic_DNA"/>
</dbReference>
<proteinExistence type="predicted"/>
<name>A0A177YFC4_9NOCA</name>
<accession>A0A177YFC4</accession>
<comment type="caution">
    <text evidence="1">The sequence shown here is derived from an EMBL/GenBank/DDBJ whole genome shotgun (WGS) entry which is preliminary data.</text>
</comment>
<dbReference type="Proteomes" id="UP000077519">
    <property type="component" value="Unassembled WGS sequence"/>
</dbReference>
<sequence length="208" mass="23116">MSVTLPPPLIADTDDDAVAVLRRYYGNTYLGGDCYTGAFFDSWAPEGREADANRFTADDLVAITFLSVEVKASAARELLVTRADRFTELLESVGPDRDLVEETDALTSETPILLLENELRSVADIGRTKATKLMARKRPRLVPIYDVVVGRVLNTTIRHRDPIREALRADMGALDERLRSIRTKAGLPNEISTLRVLDVISWMHGTTT</sequence>
<evidence type="ECO:0000313" key="2">
    <source>
        <dbReference type="Proteomes" id="UP000077519"/>
    </source>
</evidence>
<gene>
    <name evidence="1" type="ORF">A3K89_22120</name>
</gene>
<organism evidence="1 2">
    <name type="scientific">Rhodococcoides kyotonense</name>
    <dbReference type="NCBI Taxonomy" id="398843"/>
    <lineage>
        <taxon>Bacteria</taxon>
        <taxon>Bacillati</taxon>
        <taxon>Actinomycetota</taxon>
        <taxon>Actinomycetes</taxon>
        <taxon>Mycobacteriales</taxon>
        <taxon>Nocardiaceae</taxon>
        <taxon>Rhodococcoides</taxon>
    </lineage>
</organism>
<keyword evidence="2" id="KW-1185">Reference proteome</keyword>
<evidence type="ECO:0000313" key="1">
    <source>
        <dbReference type="EMBL" id="OAK53818.1"/>
    </source>
</evidence>
<dbReference type="InterPro" id="IPR046275">
    <property type="entry name" value="DUF6308"/>
</dbReference>
<dbReference type="AlphaFoldDB" id="A0A177YFC4"/>
<dbReference type="RefSeq" id="WP_068426831.1">
    <property type="nucleotide sequence ID" value="NZ_LVHI01000015.1"/>
</dbReference>